<dbReference type="GO" id="GO:0016263">
    <property type="term" value="F:glycoprotein-N-acetylgalactosamine 3-beta-galactosyltransferase activity"/>
    <property type="evidence" value="ECO:0007669"/>
    <property type="project" value="UniProtKB-EC"/>
</dbReference>
<dbReference type="GO" id="GO:0000166">
    <property type="term" value="F:nucleotide binding"/>
    <property type="evidence" value="ECO:0007669"/>
    <property type="project" value="UniProtKB-KW"/>
</dbReference>
<keyword evidence="8" id="KW-0547">Nucleotide-binding</keyword>
<dbReference type="GO" id="GO:0016020">
    <property type="term" value="C:membrane"/>
    <property type="evidence" value="ECO:0007669"/>
    <property type="project" value="UniProtKB-SubCell"/>
</dbReference>
<evidence type="ECO:0000256" key="6">
    <source>
        <dbReference type="ARBA" id="ARBA00022679"/>
    </source>
</evidence>
<keyword evidence="16" id="KW-1185">Reference proteome</keyword>
<feature type="region of interest" description="Disordered" evidence="12">
    <location>
        <begin position="42"/>
        <end position="64"/>
    </location>
</feature>
<keyword evidence="5" id="KW-0328">Glycosyltransferase</keyword>
<evidence type="ECO:0000256" key="5">
    <source>
        <dbReference type="ARBA" id="ARBA00022676"/>
    </source>
</evidence>
<keyword evidence="7 13" id="KW-0812">Transmembrane</keyword>
<dbReference type="OrthoDB" id="414175at2759"/>
<dbReference type="Gene3D" id="3.90.550.50">
    <property type="match status" value="1"/>
</dbReference>
<comment type="caution">
    <text evidence="15">The sequence shown here is derived from an EMBL/GenBank/DDBJ whole genome shotgun (WGS) entry which is preliminary data.</text>
</comment>
<evidence type="ECO:0000256" key="11">
    <source>
        <dbReference type="ARBA" id="ARBA00023136"/>
    </source>
</evidence>
<dbReference type="EMBL" id="JAANBB010000045">
    <property type="protein sequence ID" value="KAF7553493.1"/>
    <property type="molecule type" value="Genomic_DNA"/>
</dbReference>
<evidence type="ECO:0000256" key="7">
    <source>
        <dbReference type="ARBA" id="ARBA00022692"/>
    </source>
</evidence>
<accession>A0A9P5HIJ6</accession>
<keyword evidence="10 13" id="KW-1133">Transmembrane helix</keyword>
<evidence type="ECO:0000313" key="16">
    <source>
        <dbReference type="Proteomes" id="UP000722485"/>
    </source>
</evidence>
<evidence type="ECO:0000313" key="15">
    <source>
        <dbReference type="EMBL" id="KAF7553493.1"/>
    </source>
</evidence>
<organism evidence="15 16">
    <name type="scientific">Cylindrodendrum hubeiense</name>
    <dbReference type="NCBI Taxonomy" id="595255"/>
    <lineage>
        <taxon>Eukaryota</taxon>
        <taxon>Fungi</taxon>
        <taxon>Dikarya</taxon>
        <taxon>Ascomycota</taxon>
        <taxon>Pezizomycotina</taxon>
        <taxon>Sordariomycetes</taxon>
        <taxon>Hypocreomycetidae</taxon>
        <taxon>Hypocreales</taxon>
        <taxon>Nectriaceae</taxon>
        <taxon>Cylindrodendrum</taxon>
    </lineage>
</organism>
<dbReference type="PANTHER" id="PTHR23033:SF47">
    <property type="entry name" value="APPLE DOMAIN-CONTAINING PROTEIN-RELATED"/>
    <property type="match status" value="1"/>
</dbReference>
<gene>
    <name evidence="15" type="ORF">G7Z17_g3582</name>
</gene>
<dbReference type="AlphaFoldDB" id="A0A9P5HIJ6"/>
<feature type="compositionally biased region" description="Polar residues" evidence="12">
    <location>
        <begin position="45"/>
        <end position="64"/>
    </location>
</feature>
<evidence type="ECO:0000256" key="1">
    <source>
        <dbReference type="ARBA" id="ARBA00004606"/>
    </source>
</evidence>
<evidence type="ECO:0000256" key="13">
    <source>
        <dbReference type="SAM" id="Phobius"/>
    </source>
</evidence>
<name>A0A9P5HIJ6_9HYPO</name>
<evidence type="ECO:0000256" key="8">
    <source>
        <dbReference type="ARBA" id="ARBA00022741"/>
    </source>
</evidence>
<sequence length="507" mass="57504">MIVTYRNNRLVPAIIIAACIGLFYYLIEPPVGGYGRVFPDVVEDPSQSPEQHVGTPAQNETASDTWSAVAEEPPAPTQSFKDVPLGGPLTKDDVLLIVKTGGTTMWKRLLVHLATTLASERISPDNVIIYSDYAETIGRFKIIDVLANMTESAKAKPDFDVYRQQPEYMANNFYAEAAGVNGDEWGPTGGWIIDKYKFVPLMQHAGENWPAAKWYIYMEDDSYLFLPNVLAYLSTFDWRKPQYLGSYAAKSDVVFAHGGAGFALSRGAWETSFGKNSNITEEYYQYTADHCCGDQVLAHALENYGVKFGENGGDEKFTWGFNPVVHWDFAFSQHNWCHPLLSWHKVHNRDVSEYYELEKSWNFQVCSTLVQLEIYVNGTNVRLKQPLLHRDFFSQKILPSIKEPLQWWDNMANLYAVASANKDAPPHPEGEYNMDLWNNAWESVEACEAACKGWADCIQWTFVEDLCKMDDKMIMGQGYAPAMSQRKTSLMHTSGWLPERLDKWACT</sequence>
<comment type="similarity">
    <text evidence="3">Belongs to the glycosyltransferase 31 family. Beta3-Gal-T subfamily.</text>
</comment>
<dbReference type="PANTHER" id="PTHR23033">
    <property type="entry name" value="BETA1,3-GALACTOSYLTRANSFERASE"/>
    <property type="match status" value="1"/>
</dbReference>
<evidence type="ECO:0000259" key="14">
    <source>
        <dbReference type="Pfam" id="PF02434"/>
    </source>
</evidence>
<comment type="subcellular location">
    <subcellularLocation>
        <location evidence="1">Membrane</location>
        <topology evidence="1">Single-pass type II membrane protein</topology>
    </subcellularLocation>
</comment>
<evidence type="ECO:0000256" key="10">
    <source>
        <dbReference type="ARBA" id="ARBA00022989"/>
    </source>
</evidence>
<keyword evidence="11 13" id="KW-0472">Membrane</keyword>
<keyword evidence="6" id="KW-0808">Transferase</keyword>
<keyword evidence="9" id="KW-0735">Signal-anchor</keyword>
<protein>
    <recommendedName>
        <fullName evidence="4">N-acetylgalactosaminide beta-1,3-galactosyltransferase</fullName>
        <ecNumber evidence="4">2.4.1.122</ecNumber>
    </recommendedName>
</protein>
<feature type="transmembrane region" description="Helical" evidence="13">
    <location>
        <begin position="9"/>
        <end position="27"/>
    </location>
</feature>
<feature type="domain" description="Fringe-like glycosyltransferase" evidence="14">
    <location>
        <begin position="212"/>
        <end position="270"/>
    </location>
</feature>
<dbReference type="Pfam" id="PF02434">
    <property type="entry name" value="Fringe"/>
    <property type="match status" value="1"/>
</dbReference>
<dbReference type="EC" id="2.4.1.122" evidence="4"/>
<comment type="pathway">
    <text evidence="2">Protein modification; protein glycosylation.</text>
</comment>
<evidence type="ECO:0000256" key="2">
    <source>
        <dbReference type="ARBA" id="ARBA00004922"/>
    </source>
</evidence>
<proteinExistence type="inferred from homology"/>
<dbReference type="Proteomes" id="UP000722485">
    <property type="component" value="Unassembled WGS sequence"/>
</dbReference>
<evidence type="ECO:0000256" key="3">
    <source>
        <dbReference type="ARBA" id="ARBA00006462"/>
    </source>
</evidence>
<evidence type="ECO:0000256" key="9">
    <source>
        <dbReference type="ARBA" id="ARBA00022968"/>
    </source>
</evidence>
<dbReference type="InterPro" id="IPR026050">
    <property type="entry name" value="C1GALT1/C1GALT1_chp1"/>
</dbReference>
<evidence type="ECO:0000256" key="4">
    <source>
        <dbReference type="ARBA" id="ARBA00012557"/>
    </source>
</evidence>
<reference evidence="15" key="1">
    <citation type="submission" date="2020-03" db="EMBL/GenBank/DDBJ databases">
        <title>Draft Genome Sequence of Cylindrodendrum hubeiense.</title>
        <authorList>
            <person name="Buettner E."/>
            <person name="Kellner H."/>
        </authorList>
    </citation>
    <scope>NUCLEOTIDE SEQUENCE</scope>
    <source>
        <strain evidence="15">IHI 201604</strain>
    </source>
</reference>
<dbReference type="InterPro" id="IPR003378">
    <property type="entry name" value="Fringe-like_glycosylTrfase"/>
</dbReference>
<evidence type="ECO:0000256" key="12">
    <source>
        <dbReference type="SAM" id="MobiDB-lite"/>
    </source>
</evidence>